<comment type="caution">
    <text evidence="1">The sequence shown here is derived from an EMBL/GenBank/DDBJ whole genome shotgun (WGS) entry which is preliminary data.</text>
</comment>
<name>A0ABX2C7K6_9BURK</name>
<evidence type="ECO:0000313" key="2">
    <source>
        <dbReference type="Proteomes" id="UP000652198"/>
    </source>
</evidence>
<evidence type="ECO:0000313" key="1">
    <source>
        <dbReference type="EMBL" id="NPT48000.1"/>
    </source>
</evidence>
<dbReference type="RefSeq" id="WP_172319077.1">
    <property type="nucleotide sequence ID" value="NZ_WOEY01000188.1"/>
</dbReference>
<organism evidence="1 2">
    <name type="scientific">Paraburkholderia solitsugae</name>
    <dbReference type="NCBI Taxonomy" id="2675748"/>
    <lineage>
        <taxon>Bacteria</taxon>
        <taxon>Pseudomonadati</taxon>
        <taxon>Pseudomonadota</taxon>
        <taxon>Betaproteobacteria</taxon>
        <taxon>Burkholderiales</taxon>
        <taxon>Burkholderiaceae</taxon>
        <taxon>Paraburkholderia</taxon>
    </lineage>
</organism>
<dbReference type="Proteomes" id="UP000652198">
    <property type="component" value="Unassembled WGS sequence"/>
</dbReference>
<proteinExistence type="predicted"/>
<sequence>METLIEVGVAHIARMMGPSLVGSPYGRILPAQYWRWPLPQAPGPHLTRFRLCALDGLLLQLCAFEASVKSRPSVTGERTSGRSRTAVAKTLAGREAQGPLVPTEGFIGLTGQ</sequence>
<reference evidence="1 2" key="1">
    <citation type="submission" date="2019-11" db="EMBL/GenBank/DDBJ databases">
        <title>Metabolism of dissolved organic matter in forest soils.</title>
        <authorList>
            <person name="Cyle K.T."/>
            <person name="Wilhelm R.C."/>
            <person name="Martinez C.E."/>
        </authorList>
    </citation>
    <scope>NUCLEOTIDE SEQUENCE [LARGE SCALE GENOMIC DNA]</scope>
    <source>
        <strain evidence="1 2">1N</strain>
    </source>
</reference>
<accession>A0ABX2C7K6</accession>
<keyword evidence="2" id="KW-1185">Reference proteome</keyword>
<gene>
    <name evidence="1" type="ORF">GNZ12_43300</name>
</gene>
<dbReference type="EMBL" id="WOEY01000188">
    <property type="protein sequence ID" value="NPT48000.1"/>
    <property type="molecule type" value="Genomic_DNA"/>
</dbReference>
<protein>
    <submittedName>
        <fullName evidence="1">Uncharacterized protein</fullName>
    </submittedName>
</protein>